<evidence type="ECO:0000256" key="1">
    <source>
        <dbReference type="ARBA" id="ARBA00022603"/>
    </source>
</evidence>
<dbReference type="SUPFAM" id="SSF75217">
    <property type="entry name" value="alpha/beta knot"/>
    <property type="match status" value="1"/>
</dbReference>
<feature type="region of interest" description="Disordered" evidence="3">
    <location>
        <begin position="549"/>
        <end position="569"/>
    </location>
</feature>
<feature type="region of interest" description="Disordered" evidence="3">
    <location>
        <begin position="1325"/>
        <end position="1346"/>
    </location>
</feature>
<proteinExistence type="predicted"/>
<feature type="non-terminal residue" evidence="5">
    <location>
        <position position="1"/>
    </location>
</feature>
<organism evidence="5">
    <name type="scientific">Auxenochlorella protothecoides</name>
    <name type="common">Green microalga</name>
    <name type="synonym">Chlorella protothecoides</name>
    <dbReference type="NCBI Taxonomy" id="3075"/>
    <lineage>
        <taxon>Eukaryota</taxon>
        <taxon>Viridiplantae</taxon>
        <taxon>Chlorophyta</taxon>
        <taxon>core chlorophytes</taxon>
        <taxon>Trebouxiophyceae</taxon>
        <taxon>Chlorellales</taxon>
        <taxon>Chlorellaceae</taxon>
        <taxon>Auxenochlorella</taxon>
    </lineage>
</organism>
<dbReference type="InterPro" id="IPR029028">
    <property type="entry name" value="Alpha/beta_knot_MTases"/>
</dbReference>
<dbReference type="InterPro" id="IPR029026">
    <property type="entry name" value="tRNA_m1G_MTases_N"/>
</dbReference>
<keyword evidence="1" id="KW-0489">Methyltransferase</keyword>
<keyword evidence="2" id="KW-0808">Transferase</keyword>
<reference evidence="5" key="1">
    <citation type="submission" date="2015-08" db="EMBL/GenBank/DDBJ databases">
        <authorList>
            <person name="Babu N.S."/>
            <person name="Beckwith C.J."/>
            <person name="Beseler K.G."/>
            <person name="Brison A."/>
            <person name="Carone J.V."/>
            <person name="Caskin T.P."/>
            <person name="Diamond M."/>
            <person name="Durham M.E."/>
            <person name="Foxe J.M."/>
            <person name="Go M."/>
            <person name="Henderson B.A."/>
            <person name="Jones I.B."/>
            <person name="McGettigan J.A."/>
            <person name="Micheletti S.J."/>
            <person name="Nasrallah M.E."/>
            <person name="Ortiz D."/>
            <person name="Piller C.R."/>
            <person name="Privatt S.R."/>
            <person name="Schneider S.L."/>
            <person name="Sharp S."/>
            <person name="Smith T.C."/>
            <person name="Stanton J.D."/>
            <person name="Ullery H.E."/>
            <person name="Wilson R.J."/>
            <person name="Serrano M.G."/>
            <person name="Buck G."/>
            <person name="Lee V."/>
            <person name="Wang Y."/>
            <person name="Carvalho R."/>
            <person name="Voegtly L."/>
            <person name="Shi R."/>
            <person name="Duckworth R."/>
            <person name="Johnson A."/>
            <person name="Loviza R."/>
            <person name="Walstead R."/>
            <person name="Shah Z."/>
            <person name="Kiflezghi M."/>
            <person name="Wade K."/>
            <person name="Ball S.L."/>
            <person name="Bradley K.W."/>
            <person name="Asai D.J."/>
            <person name="Bowman C.A."/>
            <person name="Russell D.A."/>
            <person name="Pope W.H."/>
            <person name="Jacobs-Sera D."/>
            <person name="Hendrix R.W."/>
            <person name="Hatfull G.F."/>
        </authorList>
    </citation>
    <scope>NUCLEOTIDE SEQUENCE</scope>
</reference>
<dbReference type="GO" id="GO:0003723">
    <property type="term" value="F:RNA binding"/>
    <property type="evidence" value="ECO:0007669"/>
    <property type="project" value="InterPro"/>
</dbReference>
<dbReference type="EMBL" id="GDKF01009486">
    <property type="protein sequence ID" value="JAT69136.1"/>
    <property type="molecule type" value="Transcribed_RNA"/>
</dbReference>
<sequence>IKIYMLFSTTKEFGVRYRHAMATPAGLDDESELDADLKTTINELEKMGHGSSFIELAQWAACSLRTLPGARGLARIILQEPHPSSSFLWTCAAALTTVRQPEGCMRTAWMRILGDGSSPWDESQQLALCQAAAGSLDPTTAGSLLTCILQGSHEVASICLPLRIRLAGSLLQSGSAGIGDREAGPALAIAEAVLSQRDTAACRALAQALFPALLQSGQARRTAAWLESACRHLLKGQQAWDRQTALALLVQFARDVQPSLERSGTEQTEGLAELSLLVVAIRDCLVHGAGSDVGVGPCLLAREGNHSIVWLAESPCHEIREEKTLLHIHRREYQQGSPFPLPLRCQCDPEPVNRKRALHILTELGPCELGMSQQEWNVFSKLLGVSEEYSLHLFQEGWGSVDALHRPRSGPEPSPATPPCLLPFDWMAVLWGRGFAQPNQSAGRQAVLSFFARAWDPPSLCSVPAAWAAGVLVPAVGAPHMAKGRDAGRVREGSAAWAEAWGQAAGRGAVARFVHASLRDVANTDLPRSAVAAAAAMALAAVRGMQQRGVSADQQQHRQGGDYSSESNTGEDLAACANTLEATTLQSDMDEVELLGTCADVAHALRGQGTGRFALDTWVAMLGAAGALCALRSGEAVLAAGRWLGAAPAQLFWPGERLADPAAALLRGRHGQAVPPSRRVAELANAWLAGAAWSSTAGKDLAAEARILATLALLVPDAGMALEPLDAALASAGAPPSVSGSRMWQLLAATFQACPPDPGGESPRSLHAWARQAARRCLTLAVQEPLDAGVLLCQGEESKKDASGWLARLQCTMAALQLLPEVEAPADRTACLQLLLRTRHDLMKSLGDTQADAEMGIAQASTLDALLALVTLSVVLPPSSACLEALMRVTQVSLPESAPGRDPDGWRARAAPLSTSQRSVLSAWRAADAMLSCSGQADRSAAAWAPPDLLTHTLAEAAAGLAAAPDPQVLPLLRIARALLPLALAGKAAPLCPESEGACHLLPLVSALAQGGFKALRRSSRRKTGLTAALVSTCLHPDLFDVGRYPGVACLHDPATGPVHHLITQLLAAGRRSCRMASLTALQLAGCWALHPASAAHYTDTLRELCLYGFADDATALNGADDAVVDPETLLDLAAVRAPPDGTLAEAHAATELAPRVATLCLLHAWVQQAQQLGEDKLAADSRRAGHAAWAQLLHLALHDPELSSPKYQFKGTTHRRKVRLWQALAVLCPLIVAQSGDPALLEEALDQVMSALTVTNASTVKQYQEVVAVVLLRATPDAPTALRARVLSLLCDCRTSKRDDLPSLILIASQFLLLEARPLRESAEPGPGLAAAAPPGPSLGHSSAGAAPQATALAREVVPAIVPWALSHVHPVRTFAQLALWRLLETFPQVVNGDPALVTMLGFFSSNTDVQRLRTALGLGQDLDSFDPERATCPAGVLYKGVALAGRSDELSTFEGALEPLVDAIAGFLVAERLKLRIDMKDRLEASVHEEYSRASAGRPCIQPSQPPPAPSRSAAQRKITPAGQSVVVEDPWAATLGFAPLAQGSLDDFEANELAPALREAGRAGAAPRQRLIVVASLVDKLPNLAGLARTCEVFRATALVVADASIVSEPQFQSISVSANLWMPIQEVPEVELAPWLQEKAAQGWTLVGLEQTPDSVSTKDFVWPEKTVLVLGREKEGIPAHLLARLQATVEIPQLGLIRSLNVHVSGAIAAYEFTRQGLAGRA</sequence>
<dbReference type="GO" id="GO:0016423">
    <property type="term" value="F:tRNA (guanine) methyltransferase activity"/>
    <property type="evidence" value="ECO:0007669"/>
    <property type="project" value="InterPro"/>
</dbReference>
<dbReference type="PANTHER" id="PTHR12029:SF11">
    <property type="entry name" value="METHYLTRANSFERASE TARBP1-RELATED"/>
    <property type="match status" value="1"/>
</dbReference>
<gene>
    <name evidence="5" type="ORF">g.88754</name>
</gene>
<dbReference type="Gene3D" id="3.40.1280.10">
    <property type="match status" value="1"/>
</dbReference>
<dbReference type="InterPro" id="IPR044748">
    <property type="entry name" value="Trm3/TARBP1_C"/>
</dbReference>
<dbReference type="Pfam" id="PF00588">
    <property type="entry name" value="SpoU_methylase"/>
    <property type="match status" value="1"/>
</dbReference>
<accession>A0A1D1ZQ77</accession>
<protein>
    <recommendedName>
        <fullName evidence="4">tRNA/rRNA methyltransferase SpoU type domain-containing protein</fullName>
    </recommendedName>
</protein>
<name>A0A1D1ZQ77_AUXPR</name>
<dbReference type="GO" id="GO:0030488">
    <property type="term" value="P:tRNA methylation"/>
    <property type="evidence" value="ECO:0007669"/>
    <property type="project" value="InterPro"/>
</dbReference>
<feature type="region of interest" description="Disordered" evidence="3">
    <location>
        <begin position="1496"/>
        <end position="1522"/>
    </location>
</feature>
<evidence type="ECO:0000313" key="5">
    <source>
        <dbReference type="EMBL" id="JAT69136.1"/>
    </source>
</evidence>
<dbReference type="InterPro" id="IPR001537">
    <property type="entry name" value="SpoU_MeTrfase"/>
</dbReference>
<evidence type="ECO:0000256" key="2">
    <source>
        <dbReference type="ARBA" id="ARBA00022679"/>
    </source>
</evidence>
<evidence type="ECO:0000256" key="3">
    <source>
        <dbReference type="SAM" id="MobiDB-lite"/>
    </source>
</evidence>
<dbReference type="InterPro" id="IPR045330">
    <property type="entry name" value="TRM3/TARBP1"/>
</dbReference>
<feature type="domain" description="tRNA/rRNA methyltransferase SpoU type" evidence="4">
    <location>
        <begin position="1574"/>
        <end position="1716"/>
    </location>
</feature>
<evidence type="ECO:0000259" key="4">
    <source>
        <dbReference type="Pfam" id="PF00588"/>
    </source>
</evidence>
<dbReference type="CDD" id="cd18091">
    <property type="entry name" value="SpoU-like_TRM3-like"/>
    <property type="match status" value="1"/>
</dbReference>
<dbReference type="PANTHER" id="PTHR12029">
    <property type="entry name" value="RNA METHYLTRANSFERASE"/>
    <property type="match status" value="1"/>
</dbReference>